<dbReference type="InterPro" id="IPR050320">
    <property type="entry name" value="N5-glutamine_MTase"/>
</dbReference>
<feature type="binding site" evidence="5">
    <location>
        <begin position="117"/>
        <end position="121"/>
    </location>
    <ligand>
        <name>S-adenosyl-L-methionine</name>
        <dbReference type="ChEBI" id="CHEBI:59789"/>
    </ligand>
</feature>
<dbReference type="EC" id="2.1.1.297" evidence="5"/>
<feature type="binding site" evidence="5">
    <location>
        <position position="140"/>
    </location>
    <ligand>
        <name>S-adenosyl-L-methionine</name>
        <dbReference type="ChEBI" id="CHEBI:59789"/>
    </ligand>
</feature>
<dbReference type="NCBIfam" id="TIGR00536">
    <property type="entry name" value="hemK_fam"/>
    <property type="match status" value="1"/>
</dbReference>
<evidence type="ECO:0000256" key="1">
    <source>
        <dbReference type="ARBA" id="ARBA00022603"/>
    </source>
</evidence>
<dbReference type="Pfam" id="PF17827">
    <property type="entry name" value="PrmC_N"/>
    <property type="match status" value="1"/>
</dbReference>
<dbReference type="PANTHER" id="PTHR18895">
    <property type="entry name" value="HEMK METHYLTRANSFERASE"/>
    <property type="match status" value="1"/>
</dbReference>
<feature type="domain" description="Methyltransferase small" evidence="6">
    <location>
        <begin position="103"/>
        <end position="189"/>
    </location>
</feature>
<dbReference type="NCBIfam" id="TIGR03534">
    <property type="entry name" value="RF_mod_PrmC"/>
    <property type="match status" value="1"/>
</dbReference>
<comment type="similarity">
    <text evidence="5">Belongs to the protein N5-glutamine methyltransferase family. PrmC subfamily.</text>
</comment>
<feature type="binding site" evidence="5">
    <location>
        <position position="181"/>
    </location>
    <ligand>
        <name>S-adenosyl-L-methionine</name>
        <dbReference type="ChEBI" id="CHEBI:59789"/>
    </ligand>
</feature>
<dbReference type="InterPro" id="IPR040758">
    <property type="entry name" value="PrmC_N"/>
</dbReference>
<evidence type="ECO:0000256" key="5">
    <source>
        <dbReference type="HAMAP-Rule" id="MF_02126"/>
    </source>
</evidence>
<dbReference type="RefSeq" id="WP_194864348.1">
    <property type="nucleotide sequence ID" value="NZ_ARXX01000010.1"/>
</dbReference>
<feature type="domain" description="Release factor glutamine methyltransferase N-terminal" evidence="7">
    <location>
        <begin position="5"/>
        <end position="73"/>
    </location>
</feature>
<dbReference type="InterPro" id="IPR019874">
    <property type="entry name" value="RF_methyltr_PrmC"/>
</dbReference>
<keyword evidence="1 5" id="KW-0489">Methyltransferase</keyword>
<dbReference type="HAMAP" id="MF_02126">
    <property type="entry name" value="RF_methyltr_PrmC"/>
    <property type="match status" value="1"/>
</dbReference>
<dbReference type="Gene3D" id="3.40.50.150">
    <property type="entry name" value="Vaccinia Virus protein VP39"/>
    <property type="match status" value="1"/>
</dbReference>
<evidence type="ECO:0000259" key="7">
    <source>
        <dbReference type="Pfam" id="PF17827"/>
    </source>
</evidence>
<dbReference type="InterPro" id="IPR004556">
    <property type="entry name" value="HemK-like"/>
</dbReference>
<feature type="binding site" evidence="5">
    <location>
        <position position="167"/>
    </location>
    <ligand>
        <name>S-adenosyl-L-methionine</name>
        <dbReference type="ChEBI" id="CHEBI:59789"/>
    </ligand>
</feature>
<keyword evidence="3 5" id="KW-0949">S-adenosyl-L-methionine</keyword>
<dbReference type="Proteomes" id="UP000662703">
    <property type="component" value="Unassembled WGS sequence"/>
</dbReference>
<dbReference type="InterPro" id="IPR007848">
    <property type="entry name" value="Small_mtfrase_dom"/>
</dbReference>
<accession>A0ABS0ANF3</accession>
<comment type="caution">
    <text evidence="8">The sequence shown here is derived from an EMBL/GenBank/DDBJ whole genome shotgun (WGS) entry which is preliminary data.</text>
</comment>
<dbReference type="PANTHER" id="PTHR18895:SF74">
    <property type="entry name" value="MTRF1L RELEASE FACTOR GLUTAMINE METHYLTRANSFERASE"/>
    <property type="match status" value="1"/>
</dbReference>
<dbReference type="Gene3D" id="1.10.8.10">
    <property type="entry name" value="DNA helicase RuvA subunit, C-terminal domain"/>
    <property type="match status" value="1"/>
</dbReference>
<proteinExistence type="inferred from homology"/>
<keyword evidence="2 5" id="KW-0808">Transferase</keyword>
<dbReference type="EMBL" id="ARXX01000010">
    <property type="protein sequence ID" value="MBF5055667.1"/>
    <property type="molecule type" value="Genomic_DNA"/>
</dbReference>
<evidence type="ECO:0000256" key="3">
    <source>
        <dbReference type="ARBA" id="ARBA00022691"/>
    </source>
</evidence>
<name>A0ABS0ANF3_9GAMM</name>
<organism evidence="8 9">
    <name type="scientific">Alloalcanivorax profundimaris</name>
    <dbReference type="NCBI Taxonomy" id="2735259"/>
    <lineage>
        <taxon>Bacteria</taxon>
        <taxon>Pseudomonadati</taxon>
        <taxon>Pseudomonadota</taxon>
        <taxon>Gammaproteobacteria</taxon>
        <taxon>Oceanospirillales</taxon>
        <taxon>Alcanivoracaceae</taxon>
        <taxon>Alloalcanivorax</taxon>
    </lineage>
</organism>
<comment type="catalytic activity">
    <reaction evidence="4 5">
        <text>L-glutaminyl-[peptide chain release factor] + S-adenosyl-L-methionine = N(5)-methyl-L-glutaminyl-[peptide chain release factor] + S-adenosyl-L-homocysteine + H(+)</text>
        <dbReference type="Rhea" id="RHEA:42896"/>
        <dbReference type="Rhea" id="RHEA-COMP:10271"/>
        <dbReference type="Rhea" id="RHEA-COMP:10272"/>
        <dbReference type="ChEBI" id="CHEBI:15378"/>
        <dbReference type="ChEBI" id="CHEBI:30011"/>
        <dbReference type="ChEBI" id="CHEBI:57856"/>
        <dbReference type="ChEBI" id="CHEBI:59789"/>
        <dbReference type="ChEBI" id="CHEBI:61891"/>
        <dbReference type="EC" id="2.1.1.297"/>
    </reaction>
</comment>
<sequence length="273" mass="29846">MRIDEALRSARDALTASPTPRLDAELLLGRVLGRDRSYFYTWPEKQLDGDQQRLFELLVKRRAAGEPVAHLTGEREFYGRRFVVTAATLIPRPDTETLVEAALETLPDTPLRAVDLGTGTGAVGLSLALERPAWRVTLTDASAAALAVARDNAEALGATVSLLRGDWLEALAGPFDLIISNPPYVDPDDHHLEQGDVRHEPRSALAAHDRGLADLRVITAQARERLVEGGWLMLEHGHDQGSLVRRLLADHGFQDVTTRGDLGGNDRVTLGHV</sequence>
<evidence type="ECO:0000256" key="2">
    <source>
        <dbReference type="ARBA" id="ARBA00022679"/>
    </source>
</evidence>
<dbReference type="SUPFAM" id="SSF53335">
    <property type="entry name" value="S-adenosyl-L-methionine-dependent methyltransferases"/>
    <property type="match status" value="1"/>
</dbReference>
<evidence type="ECO:0000313" key="9">
    <source>
        <dbReference type="Proteomes" id="UP000662703"/>
    </source>
</evidence>
<gene>
    <name evidence="5" type="primary">prmC</name>
    <name evidence="8" type="ORF">Y5W_00961</name>
</gene>
<dbReference type="CDD" id="cd02440">
    <property type="entry name" value="AdoMet_MTases"/>
    <property type="match status" value="1"/>
</dbReference>
<reference evidence="8 9" key="1">
    <citation type="submission" date="2012-09" db="EMBL/GenBank/DDBJ databases">
        <title>Genome Sequence of alkane-degrading Bacterium Alcanivorax sp. 521-1.</title>
        <authorList>
            <person name="Lai Q."/>
            <person name="Shao Z."/>
        </authorList>
    </citation>
    <scope>NUCLEOTIDE SEQUENCE [LARGE SCALE GENOMIC DNA]</scope>
    <source>
        <strain evidence="8 9">521-1</strain>
    </source>
</reference>
<feature type="binding site" evidence="5">
    <location>
        <begin position="181"/>
        <end position="184"/>
    </location>
    <ligand>
        <name>substrate</name>
    </ligand>
</feature>
<evidence type="ECO:0000259" key="6">
    <source>
        <dbReference type="Pfam" id="PF05175"/>
    </source>
</evidence>
<keyword evidence="9" id="KW-1185">Reference proteome</keyword>
<evidence type="ECO:0000256" key="4">
    <source>
        <dbReference type="ARBA" id="ARBA00048391"/>
    </source>
</evidence>
<dbReference type="Pfam" id="PF05175">
    <property type="entry name" value="MTS"/>
    <property type="match status" value="1"/>
</dbReference>
<dbReference type="InterPro" id="IPR029063">
    <property type="entry name" value="SAM-dependent_MTases_sf"/>
</dbReference>
<comment type="function">
    <text evidence="5">Methylates the class 1 translation termination release factors RF1/PrfA and RF2/PrfB on the glutamine residue of the universally conserved GGQ motif.</text>
</comment>
<dbReference type="GO" id="GO:0008168">
    <property type="term" value="F:methyltransferase activity"/>
    <property type="evidence" value="ECO:0007669"/>
    <property type="project" value="UniProtKB-KW"/>
</dbReference>
<evidence type="ECO:0000313" key="8">
    <source>
        <dbReference type="EMBL" id="MBF5055667.1"/>
    </source>
</evidence>
<dbReference type="GO" id="GO:0032259">
    <property type="term" value="P:methylation"/>
    <property type="evidence" value="ECO:0007669"/>
    <property type="project" value="UniProtKB-KW"/>
</dbReference>
<dbReference type="PROSITE" id="PS00092">
    <property type="entry name" value="N6_MTASE"/>
    <property type="match status" value="1"/>
</dbReference>
<dbReference type="InterPro" id="IPR002052">
    <property type="entry name" value="DNA_methylase_N6_adenine_CS"/>
</dbReference>
<protein>
    <recommendedName>
        <fullName evidence="5">Release factor glutamine methyltransferase</fullName>
        <shortName evidence="5">RF MTase</shortName>
        <ecNumber evidence="5">2.1.1.297</ecNumber>
    </recommendedName>
    <alternativeName>
        <fullName evidence="5">N5-glutamine methyltransferase PrmC</fullName>
    </alternativeName>
    <alternativeName>
        <fullName evidence="5">Protein-(glutamine-N5) MTase PrmC</fullName>
    </alternativeName>
    <alternativeName>
        <fullName evidence="5">Protein-glutamine N-methyltransferase PrmC</fullName>
    </alternativeName>
</protein>